<feature type="transmembrane region" description="Helical" evidence="9">
    <location>
        <begin position="15"/>
        <end position="42"/>
    </location>
</feature>
<dbReference type="RefSeq" id="WP_114118801.1">
    <property type="nucleotide sequence ID" value="NZ_BMHU01000007.1"/>
</dbReference>
<sequence>MTPRPVSPPLRRRSVLAVAVAGHAIEWYEFAIYGIVAAYIAAAIFPSDDLTVSLFATWTAYAVAFAFRPLGGLVIAHVADRAGRGRALFLSVLLMSIATTLMAIVPGWEVAGLFAPIAFSALRALQGFAVGGEMSSAVCFTLERTPAAERPRAAGVLAAGTFAASLAGSVVASLLIATITDEQMTSWGWRALFASAAPLGIIALALRARAVEPLRPLDNAVSPVRTVLREHRRAVSRFAGVVVSYNVALSCAFGGYLNEMLLVGFSRGEAVRVNTATYAMLVVAILAFCGLSSRIGRRTTLRLGLVTIAVGFVALMVTVRTGTLSGAMLGGVAIALPIGIIATPVYLALVDAFPREVRATAGGLGFNIAAAVGSAVPALALGLRTMIGTEHGLAVILAGALTVSSLIVWRTPTEEAVHA</sequence>
<organism evidence="11 12">
    <name type="scientific">Microbacterium sorbitolivorans</name>
    <dbReference type="NCBI Taxonomy" id="1867410"/>
    <lineage>
        <taxon>Bacteria</taxon>
        <taxon>Bacillati</taxon>
        <taxon>Actinomycetota</taxon>
        <taxon>Actinomycetes</taxon>
        <taxon>Micrococcales</taxon>
        <taxon>Microbacteriaceae</taxon>
        <taxon>Microbacterium</taxon>
    </lineage>
</organism>
<accession>A0A367XU66</accession>
<evidence type="ECO:0000256" key="4">
    <source>
        <dbReference type="ARBA" id="ARBA00022475"/>
    </source>
</evidence>
<evidence type="ECO:0000256" key="8">
    <source>
        <dbReference type="ARBA" id="ARBA00023136"/>
    </source>
</evidence>
<evidence type="ECO:0000313" key="11">
    <source>
        <dbReference type="EMBL" id="RCK56929.1"/>
    </source>
</evidence>
<feature type="transmembrane region" description="Helical" evidence="9">
    <location>
        <begin position="303"/>
        <end position="321"/>
    </location>
</feature>
<keyword evidence="4" id="KW-1003">Cell membrane</keyword>
<feature type="transmembrane region" description="Helical" evidence="9">
    <location>
        <begin position="187"/>
        <end position="206"/>
    </location>
</feature>
<dbReference type="InterPro" id="IPR005829">
    <property type="entry name" value="Sugar_transporter_CS"/>
</dbReference>
<keyword evidence="5 9" id="KW-0812">Transmembrane</keyword>
<dbReference type="InterPro" id="IPR020846">
    <property type="entry name" value="MFS_dom"/>
</dbReference>
<comment type="subcellular location">
    <subcellularLocation>
        <location evidence="1">Cell membrane</location>
        <topology evidence="1">Multi-pass membrane protein</topology>
    </subcellularLocation>
</comment>
<evidence type="ECO:0000259" key="10">
    <source>
        <dbReference type="PROSITE" id="PS50850"/>
    </source>
</evidence>
<dbReference type="InterPro" id="IPR051084">
    <property type="entry name" value="H+-coupled_symporters"/>
</dbReference>
<dbReference type="OrthoDB" id="8953821at2"/>
<reference evidence="11 12" key="1">
    <citation type="submission" date="2018-07" db="EMBL/GenBank/DDBJ databases">
        <title>Microbacterium endoborsara sp. nov., a novel actinobacterium isolated from Borszczowia aralocaspica.</title>
        <authorList>
            <person name="An D."/>
        </authorList>
    </citation>
    <scope>NUCLEOTIDE SEQUENCE [LARGE SCALE GENOMIC DNA]</scope>
    <source>
        <strain evidence="11 12">C1.15228</strain>
    </source>
</reference>
<evidence type="ECO:0000256" key="7">
    <source>
        <dbReference type="ARBA" id="ARBA00022989"/>
    </source>
</evidence>
<keyword evidence="3" id="KW-0813">Transport</keyword>
<dbReference type="Pfam" id="PF07690">
    <property type="entry name" value="MFS_1"/>
    <property type="match status" value="1"/>
</dbReference>
<keyword evidence="12" id="KW-1185">Reference proteome</keyword>
<keyword evidence="6" id="KW-0769">Symport</keyword>
<name>A0A367XU66_9MICO</name>
<feature type="transmembrane region" description="Helical" evidence="9">
    <location>
        <begin position="111"/>
        <end position="132"/>
    </location>
</feature>
<feature type="transmembrane region" description="Helical" evidence="9">
    <location>
        <begin position="361"/>
        <end position="380"/>
    </location>
</feature>
<dbReference type="PROSITE" id="PS00217">
    <property type="entry name" value="SUGAR_TRANSPORT_2"/>
    <property type="match status" value="1"/>
</dbReference>
<evidence type="ECO:0000256" key="3">
    <source>
        <dbReference type="ARBA" id="ARBA00022448"/>
    </source>
</evidence>
<dbReference type="InterPro" id="IPR011701">
    <property type="entry name" value="MFS"/>
</dbReference>
<feature type="transmembrane region" description="Helical" evidence="9">
    <location>
        <begin position="238"/>
        <end position="257"/>
    </location>
</feature>
<comment type="similarity">
    <text evidence="2">Belongs to the major facilitator superfamily. Metabolite:H+ Symporter (MHS) family (TC 2.A.1.6) family.</text>
</comment>
<feature type="transmembrane region" description="Helical" evidence="9">
    <location>
        <begin position="87"/>
        <end position="105"/>
    </location>
</feature>
<evidence type="ECO:0000256" key="2">
    <source>
        <dbReference type="ARBA" id="ARBA00008240"/>
    </source>
</evidence>
<evidence type="ECO:0000313" key="12">
    <source>
        <dbReference type="Proteomes" id="UP000253508"/>
    </source>
</evidence>
<gene>
    <name evidence="11" type="ORF">DTO57_13710</name>
</gene>
<feature type="transmembrane region" description="Helical" evidence="9">
    <location>
        <begin position="327"/>
        <end position="349"/>
    </location>
</feature>
<feature type="transmembrane region" description="Helical" evidence="9">
    <location>
        <begin position="153"/>
        <end position="175"/>
    </location>
</feature>
<dbReference type="PANTHER" id="PTHR43528">
    <property type="entry name" value="ALPHA-KETOGLUTARATE PERMEASE"/>
    <property type="match status" value="1"/>
</dbReference>
<evidence type="ECO:0000256" key="5">
    <source>
        <dbReference type="ARBA" id="ARBA00022692"/>
    </source>
</evidence>
<feature type="transmembrane region" description="Helical" evidence="9">
    <location>
        <begin position="54"/>
        <end position="75"/>
    </location>
</feature>
<feature type="domain" description="Major facilitator superfamily (MFS) profile" evidence="10">
    <location>
        <begin position="15"/>
        <end position="416"/>
    </location>
</feature>
<dbReference type="SUPFAM" id="SSF103473">
    <property type="entry name" value="MFS general substrate transporter"/>
    <property type="match status" value="1"/>
</dbReference>
<dbReference type="AlphaFoldDB" id="A0A367XU66"/>
<dbReference type="InterPro" id="IPR036259">
    <property type="entry name" value="MFS_trans_sf"/>
</dbReference>
<keyword evidence="8 9" id="KW-0472">Membrane</keyword>
<dbReference type="PANTHER" id="PTHR43528:SF1">
    <property type="entry name" value="ALPHA-KETOGLUTARATE PERMEASE"/>
    <property type="match status" value="1"/>
</dbReference>
<dbReference type="GO" id="GO:0015293">
    <property type="term" value="F:symporter activity"/>
    <property type="evidence" value="ECO:0007669"/>
    <property type="project" value="UniProtKB-KW"/>
</dbReference>
<dbReference type="Gene3D" id="1.20.1250.20">
    <property type="entry name" value="MFS general substrate transporter like domains"/>
    <property type="match status" value="2"/>
</dbReference>
<keyword evidence="7 9" id="KW-1133">Transmembrane helix</keyword>
<dbReference type="GO" id="GO:0005886">
    <property type="term" value="C:plasma membrane"/>
    <property type="evidence" value="ECO:0007669"/>
    <property type="project" value="UniProtKB-SubCell"/>
</dbReference>
<feature type="transmembrane region" description="Helical" evidence="9">
    <location>
        <begin position="392"/>
        <end position="409"/>
    </location>
</feature>
<dbReference type="PROSITE" id="PS50850">
    <property type="entry name" value="MFS"/>
    <property type="match status" value="1"/>
</dbReference>
<evidence type="ECO:0000256" key="1">
    <source>
        <dbReference type="ARBA" id="ARBA00004651"/>
    </source>
</evidence>
<evidence type="ECO:0000256" key="6">
    <source>
        <dbReference type="ARBA" id="ARBA00022847"/>
    </source>
</evidence>
<feature type="transmembrane region" description="Helical" evidence="9">
    <location>
        <begin position="277"/>
        <end position="296"/>
    </location>
</feature>
<protein>
    <submittedName>
        <fullName evidence="11">MFS transporter</fullName>
    </submittedName>
</protein>
<dbReference type="Proteomes" id="UP000253508">
    <property type="component" value="Unassembled WGS sequence"/>
</dbReference>
<proteinExistence type="inferred from homology"/>
<comment type="caution">
    <text evidence="11">The sequence shown here is derived from an EMBL/GenBank/DDBJ whole genome shotgun (WGS) entry which is preliminary data.</text>
</comment>
<dbReference type="EMBL" id="QORO01000006">
    <property type="protein sequence ID" value="RCK56929.1"/>
    <property type="molecule type" value="Genomic_DNA"/>
</dbReference>
<evidence type="ECO:0000256" key="9">
    <source>
        <dbReference type="SAM" id="Phobius"/>
    </source>
</evidence>